<organism evidence="1 2">
    <name type="scientific">Lentilactobacillus hilgardii</name>
    <name type="common">Lactobacillus hilgardii</name>
    <dbReference type="NCBI Taxonomy" id="1588"/>
    <lineage>
        <taxon>Bacteria</taxon>
        <taxon>Bacillati</taxon>
        <taxon>Bacillota</taxon>
        <taxon>Bacilli</taxon>
        <taxon>Lactobacillales</taxon>
        <taxon>Lactobacillaceae</taxon>
        <taxon>Lentilactobacillus</taxon>
    </lineage>
</organism>
<evidence type="ECO:0000313" key="1">
    <source>
        <dbReference type="EMBL" id="QHB52465.1"/>
    </source>
</evidence>
<dbReference type="RefSeq" id="WP_159298768.1">
    <property type="nucleotide sequence ID" value="NZ_CP047121.1"/>
</dbReference>
<gene>
    <name evidence="1" type="ORF">GQR93_09800</name>
</gene>
<dbReference type="SMR" id="A0A6P1EA26"/>
<dbReference type="Proteomes" id="UP000465035">
    <property type="component" value="Chromosome"/>
</dbReference>
<sequence>MLLQETKNYVEYVLLPDRMNMNGFDSASLITSSFLAKLDEFSMHEDLCSLTDMAKNILKNRKEFNDYVVKEFQDVEEK</sequence>
<dbReference type="GeneID" id="69058659"/>
<dbReference type="AlphaFoldDB" id="A0A6P1EA26"/>
<accession>A0A6P1EA26</accession>
<dbReference type="EMBL" id="CP047121">
    <property type="protein sequence ID" value="QHB52465.1"/>
    <property type="molecule type" value="Genomic_DNA"/>
</dbReference>
<name>A0A6P1EA26_LENHI</name>
<protein>
    <submittedName>
        <fullName evidence="1">Uncharacterized protein</fullName>
    </submittedName>
</protein>
<evidence type="ECO:0000313" key="2">
    <source>
        <dbReference type="Proteomes" id="UP000465035"/>
    </source>
</evidence>
<proteinExistence type="predicted"/>
<reference evidence="1 2" key="1">
    <citation type="submission" date="2019-12" db="EMBL/GenBank/DDBJ databases">
        <title>Lactobacillus hilgardii FLUB.</title>
        <authorList>
            <person name="Gustaw K."/>
        </authorList>
    </citation>
    <scope>NUCLEOTIDE SEQUENCE [LARGE SCALE GENOMIC DNA]</scope>
    <source>
        <strain evidence="1 2">FLUB</strain>
    </source>
</reference>